<feature type="non-terminal residue" evidence="3">
    <location>
        <position position="1"/>
    </location>
</feature>
<feature type="domain" description="CobW/HypB/UreG nucleotide-binding" evidence="2">
    <location>
        <begin position="34"/>
        <end position="190"/>
    </location>
</feature>
<dbReference type="SUPFAM" id="SSF52540">
    <property type="entry name" value="P-loop containing nucleoside triphosphate hydrolases"/>
    <property type="match status" value="1"/>
</dbReference>
<dbReference type="PANTHER" id="PTHR43603">
    <property type="entry name" value="COBW DOMAIN-CONTAINING PROTEIN DDB_G0274527"/>
    <property type="match status" value="1"/>
</dbReference>
<name>A0A9P6W880_RHOMI</name>
<organism evidence="3 4">
    <name type="scientific">Rhodotorula mucilaginosa</name>
    <name type="common">Yeast</name>
    <name type="synonym">Rhodotorula rubra</name>
    <dbReference type="NCBI Taxonomy" id="5537"/>
    <lineage>
        <taxon>Eukaryota</taxon>
        <taxon>Fungi</taxon>
        <taxon>Dikarya</taxon>
        <taxon>Basidiomycota</taxon>
        <taxon>Pucciniomycotina</taxon>
        <taxon>Microbotryomycetes</taxon>
        <taxon>Sporidiobolales</taxon>
        <taxon>Sporidiobolaceae</taxon>
        <taxon>Rhodotorula</taxon>
    </lineage>
</organism>
<evidence type="ECO:0000259" key="2">
    <source>
        <dbReference type="Pfam" id="PF02492"/>
    </source>
</evidence>
<proteinExistence type="predicted"/>
<evidence type="ECO:0000313" key="3">
    <source>
        <dbReference type="EMBL" id="KAG0667470.1"/>
    </source>
</evidence>
<dbReference type="InterPro" id="IPR027417">
    <property type="entry name" value="P-loop_NTPase"/>
</dbReference>
<sequence length="433" mass="47674">MTSTAASSVSSLQNADSPPSSIASFAVDEAKRLPVTILSGFLGAGKTTLLEHILTNREHGLRCAVIINDMSSVNIDAALIAQHKTIQKEETIVQMENGCICCTLRGDLLEEVAALAAQGGIDYLVIESSGISEPQQVAETFAVEFADMHLQAAKDLRVEIARISAEEYAGAEAAMGRQAQLEKNARLADILGAGGLPMVARLDTCATVLDALTFFDNFATADFITDRQDPATVDEQDERNISDLMTDQLEFADVVIINKCDLVDAAQLRRIKALVKSLNPDADVVTSVRSQIDLKRVLNTNRFSFERSMLSAGWLKSLQEEVKPETEEYGIGSFVYRARRPFHPRRLWDLVRLRLVVIQDLYDGTLDQTGSDASDEEWSDEEEPDYEAQPQLDTAARLAAKKADPVFRHLHRSKGFLWLATRPMLSGEWSQAG</sequence>
<feature type="region of interest" description="Disordered" evidence="1">
    <location>
        <begin position="367"/>
        <end position="389"/>
    </location>
</feature>
<dbReference type="Gene3D" id="3.40.50.300">
    <property type="entry name" value="P-loop containing nucleotide triphosphate hydrolases"/>
    <property type="match status" value="1"/>
</dbReference>
<feature type="compositionally biased region" description="Acidic residues" evidence="1">
    <location>
        <begin position="373"/>
        <end position="386"/>
    </location>
</feature>
<feature type="region of interest" description="Disordered" evidence="1">
    <location>
        <begin position="1"/>
        <end position="20"/>
    </location>
</feature>
<dbReference type="Proteomes" id="UP000777482">
    <property type="component" value="Unassembled WGS sequence"/>
</dbReference>
<evidence type="ECO:0000256" key="1">
    <source>
        <dbReference type="SAM" id="MobiDB-lite"/>
    </source>
</evidence>
<comment type="caution">
    <text evidence="3">The sequence shown here is derived from an EMBL/GenBank/DDBJ whole genome shotgun (WGS) entry which is preliminary data.</text>
</comment>
<gene>
    <name evidence="3" type="ORF">C6P46_000001</name>
</gene>
<evidence type="ECO:0000313" key="4">
    <source>
        <dbReference type="Proteomes" id="UP000777482"/>
    </source>
</evidence>
<dbReference type="CDD" id="cd03112">
    <property type="entry name" value="CobW-like"/>
    <property type="match status" value="1"/>
</dbReference>
<reference evidence="3 4" key="1">
    <citation type="submission" date="2020-11" db="EMBL/GenBank/DDBJ databases">
        <title>Kefir isolates.</title>
        <authorList>
            <person name="Marcisauskas S."/>
            <person name="Kim Y."/>
            <person name="Blasche S."/>
        </authorList>
    </citation>
    <scope>NUCLEOTIDE SEQUENCE [LARGE SCALE GENOMIC DNA]</scope>
    <source>
        <strain evidence="3 4">KR</strain>
    </source>
</reference>
<dbReference type="InterPro" id="IPR051927">
    <property type="entry name" value="Zn_Chap_cDPG_Synth"/>
</dbReference>
<dbReference type="EMBL" id="PUHQ01000001">
    <property type="protein sequence ID" value="KAG0667470.1"/>
    <property type="molecule type" value="Genomic_DNA"/>
</dbReference>
<protein>
    <recommendedName>
        <fullName evidence="2">CobW/HypB/UreG nucleotide-binding domain-containing protein</fullName>
    </recommendedName>
</protein>
<dbReference type="PANTHER" id="PTHR43603:SF1">
    <property type="entry name" value="ZINC-REGULATED GTPASE METALLOPROTEIN ACTIVATOR 1"/>
    <property type="match status" value="1"/>
</dbReference>
<feature type="domain" description="CobW/HypB/UreG nucleotide-binding" evidence="2">
    <location>
        <begin position="200"/>
        <end position="285"/>
    </location>
</feature>
<dbReference type="OrthoDB" id="272672at2759"/>
<accession>A0A9P6W880</accession>
<dbReference type="Pfam" id="PF02492">
    <property type="entry name" value="cobW"/>
    <property type="match status" value="2"/>
</dbReference>
<dbReference type="InterPro" id="IPR003495">
    <property type="entry name" value="CobW/HypB/UreG_nucleotide-bd"/>
</dbReference>
<keyword evidence="4" id="KW-1185">Reference proteome</keyword>
<dbReference type="AlphaFoldDB" id="A0A9P6W880"/>